<dbReference type="OrthoDB" id="3335062at2759"/>
<name>A0A1M8A9J8_MALS4</name>
<sequence>MAQVSGAVALFVHADLDVDTFLHDVRRSDYLAEIVGGESALDASPLWDLLRVCPGPPTPQAAAEASAQWGPDLSRHVAVIADERCAKGDGSALVLALREGRVQGELRAARSGVLEVAATLAAGGALDEFSARCAPSDVYTP</sequence>
<evidence type="ECO:0000313" key="1">
    <source>
        <dbReference type="EMBL" id="SHO79155.1"/>
    </source>
</evidence>
<accession>A0A1M8A9J8</accession>
<dbReference type="EMBL" id="LT671825">
    <property type="protein sequence ID" value="SHO79155.1"/>
    <property type="molecule type" value="Genomic_DNA"/>
</dbReference>
<proteinExistence type="predicted"/>
<reference evidence="2" key="1">
    <citation type="journal article" date="2017" name="Nucleic Acids Res.">
        <title>Proteogenomics produces comprehensive and highly accurate protein-coding gene annotation in a complete genome assembly of Malassezia sympodialis.</title>
        <authorList>
            <person name="Zhu Y."/>
            <person name="Engstroem P.G."/>
            <person name="Tellgren-Roth C."/>
            <person name="Baudo C.D."/>
            <person name="Kennell J.C."/>
            <person name="Sun S."/>
            <person name="Billmyre R.B."/>
            <person name="Schroeder M.S."/>
            <person name="Andersson A."/>
            <person name="Holm T."/>
            <person name="Sigurgeirsson B."/>
            <person name="Wu G."/>
            <person name="Sankaranarayanan S.R."/>
            <person name="Siddharthan R."/>
            <person name="Sanyal K."/>
            <person name="Lundeberg J."/>
            <person name="Nystedt B."/>
            <person name="Boekhout T."/>
            <person name="Dawson T.L. Jr."/>
            <person name="Heitman J."/>
            <person name="Scheynius A."/>
            <person name="Lehtioe J."/>
        </authorList>
    </citation>
    <scope>NUCLEOTIDE SEQUENCE [LARGE SCALE GENOMIC DNA]</scope>
    <source>
        <strain evidence="2">ATCC 42132</strain>
    </source>
</reference>
<dbReference type="VEuPathDB" id="FungiDB:MSYG_3503"/>
<gene>
    <name evidence="1" type="ORF">MSYG_3503</name>
</gene>
<organism evidence="1 2">
    <name type="scientific">Malassezia sympodialis (strain ATCC 42132)</name>
    <name type="common">Atopic eczema-associated yeast</name>
    <dbReference type="NCBI Taxonomy" id="1230383"/>
    <lineage>
        <taxon>Eukaryota</taxon>
        <taxon>Fungi</taxon>
        <taxon>Dikarya</taxon>
        <taxon>Basidiomycota</taxon>
        <taxon>Ustilaginomycotina</taxon>
        <taxon>Malasseziomycetes</taxon>
        <taxon>Malasseziales</taxon>
        <taxon>Malasseziaceae</taxon>
        <taxon>Malassezia</taxon>
    </lineage>
</organism>
<dbReference type="Proteomes" id="UP000186303">
    <property type="component" value="Chromosome 5"/>
</dbReference>
<keyword evidence="2" id="KW-1185">Reference proteome</keyword>
<evidence type="ECO:0000313" key="2">
    <source>
        <dbReference type="Proteomes" id="UP000186303"/>
    </source>
</evidence>
<dbReference type="AlphaFoldDB" id="A0A1M8A9J8"/>
<protein>
    <submittedName>
        <fullName evidence="1">Uncharacterized protein</fullName>
    </submittedName>
</protein>